<keyword evidence="2" id="KW-0378">Hydrolase</keyword>
<reference evidence="7 8" key="1">
    <citation type="submission" date="2023-01" db="EMBL/GenBank/DDBJ databases">
        <authorList>
            <person name="Whitehead M."/>
        </authorList>
    </citation>
    <scope>NUCLEOTIDE SEQUENCE [LARGE SCALE GENOMIC DNA]</scope>
</reference>
<evidence type="ECO:0000313" key="7">
    <source>
        <dbReference type="EMBL" id="CAI6356857.1"/>
    </source>
</evidence>
<dbReference type="InterPro" id="IPR001254">
    <property type="entry name" value="Trypsin_dom"/>
</dbReference>
<keyword evidence="1" id="KW-0645">Protease</keyword>
<dbReference type="PROSITE" id="PS50240">
    <property type="entry name" value="TRYPSIN_DOM"/>
    <property type="match status" value="1"/>
</dbReference>
<dbReference type="Pfam" id="PF00089">
    <property type="entry name" value="Trypsin"/>
    <property type="match status" value="2"/>
</dbReference>
<evidence type="ECO:0000256" key="3">
    <source>
        <dbReference type="ARBA" id="ARBA00022825"/>
    </source>
</evidence>
<evidence type="ECO:0000256" key="1">
    <source>
        <dbReference type="ARBA" id="ARBA00022670"/>
    </source>
</evidence>
<dbReference type="Proteomes" id="UP001160148">
    <property type="component" value="Unassembled WGS sequence"/>
</dbReference>
<dbReference type="GO" id="GO:0004252">
    <property type="term" value="F:serine-type endopeptidase activity"/>
    <property type="evidence" value="ECO:0007669"/>
    <property type="project" value="InterPro"/>
</dbReference>
<sequence length="536" mass="61397">MKISIILFLLIILALFEEYLLIFNGKEFTTEDYPYIMIVRCKGEYTDSLCTGSLISELFVLTAQRCIYGQAEKDVDVTQGAPYLRNEYHKVVKIHQHKTYDPKEKNAGDICLLRIEFAFPRINTFLKLGGSPKDFDNLKTMSCQMFGFGHTGNQKTKVGTGFMMTGDVRYGKKACQVSNSKLIKDTWDQYLCLVPNQNSTTCESFDVGGPMICNGKQYGLNSFQYTYKKGGGFKCGDKDQQVVYVFIHYFKDWINNIIDPKKKKKKKKKSSGNLLKPHHTLHLIKLCGLDKQIWSCIKADGCISREAQSAGLSSVRTFPHLFYTTVKVGVPDALVAMFEHNSTFHFNNSLIYKETIFKSKDYTYLMYLRMWDKIRTKGYEACSASLVTELFLLTAGLCCFGYTVYDIEVRSSIKVKGIDFKFKKVAKIYLHENYSKGRYDICVLKLEKKFPEIEAFLKIGSSSEDFSFGKKLNCMIFGFGQKIAVGSGYMMTNDINQKNQKEKKKRKPNSGNLLKSRHYTLYIILTILLCNMLTFI</sequence>
<accession>A0AAV0WM20</accession>
<dbReference type="InterPro" id="IPR009003">
    <property type="entry name" value="Peptidase_S1_PA"/>
</dbReference>
<dbReference type="PANTHER" id="PTHR24276">
    <property type="entry name" value="POLYSERASE-RELATED"/>
    <property type="match status" value="1"/>
</dbReference>
<evidence type="ECO:0000256" key="4">
    <source>
        <dbReference type="ARBA" id="ARBA00023157"/>
    </source>
</evidence>
<dbReference type="EMBL" id="CARXXK010000002">
    <property type="protein sequence ID" value="CAI6356857.1"/>
    <property type="molecule type" value="Genomic_DNA"/>
</dbReference>
<evidence type="ECO:0000256" key="2">
    <source>
        <dbReference type="ARBA" id="ARBA00022801"/>
    </source>
</evidence>
<evidence type="ECO:0000313" key="8">
    <source>
        <dbReference type="Proteomes" id="UP001160148"/>
    </source>
</evidence>
<evidence type="ECO:0000256" key="5">
    <source>
        <dbReference type="SAM" id="SignalP"/>
    </source>
</evidence>
<keyword evidence="4" id="KW-1015">Disulfide bond</keyword>
<dbReference type="PANTHER" id="PTHR24276:SF98">
    <property type="entry name" value="FI18310P1-RELATED"/>
    <property type="match status" value="1"/>
</dbReference>
<name>A0AAV0WM20_9HEMI</name>
<evidence type="ECO:0000259" key="6">
    <source>
        <dbReference type="PROSITE" id="PS50240"/>
    </source>
</evidence>
<keyword evidence="8" id="KW-1185">Reference proteome</keyword>
<dbReference type="AlphaFoldDB" id="A0AAV0WM20"/>
<dbReference type="SUPFAM" id="SSF50494">
    <property type="entry name" value="Trypsin-like serine proteases"/>
    <property type="match status" value="2"/>
</dbReference>
<gene>
    <name evidence="7" type="ORF">MEUPH1_LOCUS12546</name>
</gene>
<dbReference type="InterPro" id="IPR050430">
    <property type="entry name" value="Peptidase_S1"/>
</dbReference>
<dbReference type="GO" id="GO:0006508">
    <property type="term" value="P:proteolysis"/>
    <property type="evidence" value="ECO:0007669"/>
    <property type="project" value="UniProtKB-KW"/>
</dbReference>
<dbReference type="Gene3D" id="2.40.10.10">
    <property type="entry name" value="Trypsin-like serine proteases"/>
    <property type="match status" value="3"/>
</dbReference>
<comment type="caution">
    <text evidence="7">The sequence shown here is derived from an EMBL/GenBank/DDBJ whole genome shotgun (WGS) entry which is preliminary data.</text>
</comment>
<organism evidence="7 8">
    <name type="scientific">Macrosiphum euphorbiae</name>
    <name type="common">potato aphid</name>
    <dbReference type="NCBI Taxonomy" id="13131"/>
    <lineage>
        <taxon>Eukaryota</taxon>
        <taxon>Metazoa</taxon>
        <taxon>Ecdysozoa</taxon>
        <taxon>Arthropoda</taxon>
        <taxon>Hexapoda</taxon>
        <taxon>Insecta</taxon>
        <taxon>Pterygota</taxon>
        <taxon>Neoptera</taxon>
        <taxon>Paraneoptera</taxon>
        <taxon>Hemiptera</taxon>
        <taxon>Sternorrhyncha</taxon>
        <taxon>Aphidomorpha</taxon>
        <taxon>Aphidoidea</taxon>
        <taxon>Aphididae</taxon>
        <taxon>Macrosiphini</taxon>
        <taxon>Macrosiphum</taxon>
    </lineage>
</organism>
<keyword evidence="3" id="KW-0720">Serine protease</keyword>
<feature type="signal peptide" evidence="5">
    <location>
        <begin position="1"/>
        <end position="16"/>
    </location>
</feature>
<proteinExistence type="predicted"/>
<dbReference type="InterPro" id="IPR043504">
    <property type="entry name" value="Peptidase_S1_PA_chymotrypsin"/>
</dbReference>
<dbReference type="SMART" id="SM00020">
    <property type="entry name" value="Tryp_SPc"/>
    <property type="match status" value="1"/>
</dbReference>
<feature type="chain" id="PRO_5043751509" description="Peptidase S1 domain-containing protein" evidence="5">
    <location>
        <begin position="17"/>
        <end position="536"/>
    </location>
</feature>
<keyword evidence="5" id="KW-0732">Signal</keyword>
<protein>
    <recommendedName>
        <fullName evidence="6">Peptidase S1 domain-containing protein</fullName>
    </recommendedName>
</protein>
<feature type="domain" description="Peptidase S1" evidence="6">
    <location>
        <begin position="22"/>
        <end position="259"/>
    </location>
</feature>